<evidence type="ECO:0000256" key="1">
    <source>
        <dbReference type="ARBA" id="ARBA00004651"/>
    </source>
</evidence>
<dbReference type="PANTHER" id="PTHR34187:SF2">
    <property type="entry name" value="DUF202 DOMAIN-CONTAINING PROTEIN"/>
    <property type="match status" value="1"/>
</dbReference>
<protein>
    <submittedName>
        <fullName evidence="8">Uncharacterized membrane protein YidH, DUF202 family</fullName>
    </submittedName>
</protein>
<keyword evidence="5 6" id="KW-0472">Membrane</keyword>
<gene>
    <name evidence="8" type="primary">MPUL0D04340</name>
    <name evidence="8" type="ORF">METSCH_D04340</name>
</gene>
<keyword evidence="2" id="KW-1003">Cell membrane</keyword>
<feature type="transmembrane region" description="Helical" evidence="6">
    <location>
        <begin position="146"/>
        <end position="167"/>
    </location>
</feature>
<dbReference type="InterPro" id="IPR003807">
    <property type="entry name" value="DUF202"/>
</dbReference>
<reference evidence="9" key="1">
    <citation type="submission" date="2019-03" db="EMBL/GenBank/DDBJ databases">
        <title>Snf2 controls pulcherriminic acid biosynthesis and connects pigmentation and antifungal activity of the yeast Metschnikowia pulcherrima.</title>
        <authorList>
            <person name="Gore-Lloyd D."/>
            <person name="Sumann I."/>
            <person name="Brachmann A.O."/>
            <person name="Schneeberger K."/>
            <person name="Ortiz-Merino R.A."/>
            <person name="Moreno-Beltran M."/>
            <person name="Schlaefli M."/>
            <person name="Kirner P."/>
            <person name="Santos Kron A."/>
            <person name="Wolfe K.H."/>
            <person name="Piel J."/>
            <person name="Ahrens C.H."/>
            <person name="Henk D."/>
            <person name="Freimoser F.M."/>
        </authorList>
    </citation>
    <scope>NUCLEOTIDE SEQUENCE [LARGE SCALE GENOMIC DNA]</scope>
    <source>
        <strain evidence="9">APC 1.2</strain>
    </source>
</reference>
<name>A0A4P6XTZ9_9ASCO</name>
<proteinExistence type="predicted"/>
<keyword evidence="9" id="KW-1185">Reference proteome</keyword>
<evidence type="ECO:0000256" key="2">
    <source>
        <dbReference type="ARBA" id="ARBA00022475"/>
    </source>
</evidence>
<keyword evidence="4 6" id="KW-1133">Transmembrane helix</keyword>
<dbReference type="PANTHER" id="PTHR34187">
    <property type="entry name" value="FGR18P"/>
    <property type="match status" value="1"/>
</dbReference>
<evidence type="ECO:0000313" key="8">
    <source>
        <dbReference type="EMBL" id="QBM89364.1"/>
    </source>
</evidence>
<feature type="transmembrane region" description="Helical" evidence="6">
    <location>
        <begin position="103"/>
        <end position="126"/>
    </location>
</feature>
<evidence type="ECO:0000256" key="3">
    <source>
        <dbReference type="ARBA" id="ARBA00022692"/>
    </source>
</evidence>
<accession>A0A4P6XTZ9</accession>
<evidence type="ECO:0000256" key="5">
    <source>
        <dbReference type="ARBA" id="ARBA00023136"/>
    </source>
</evidence>
<keyword evidence="3 6" id="KW-0812">Transmembrane</keyword>
<evidence type="ECO:0000256" key="6">
    <source>
        <dbReference type="SAM" id="Phobius"/>
    </source>
</evidence>
<feature type="transmembrane region" description="Helical" evidence="6">
    <location>
        <begin position="187"/>
        <end position="208"/>
    </location>
</feature>
<organism evidence="8 9">
    <name type="scientific">Metschnikowia aff. pulcherrima</name>
    <dbReference type="NCBI Taxonomy" id="2163413"/>
    <lineage>
        <taxon>Eukaryota</taxon>
        <taxon>Fungi</taxon>
        <taxon>Dikarya</taxon>
        <taxon>Ascomycota</taxon>
        <taxon>Saccharomycotina</taxon>
        <taxon>Pichiomycetes</taxon>
        <taxon>Metschnikowiaceae</taxon>
        <taxon>Metschnikowia</taxon>
    </lineage>
</organism>
<evidence type="ECO:0000313" key="9">
    <source>
        <dbReference type="Proteomes" id="UP000292447"/>
    </source>
</evidence>
<comment type="subcellular location">
    <subcellularLocation>
        <location evidence="1">Cell membrane</location>
        <topology evidence="1">Multi-pass membrane protein</topology>
    </subcellularLocation>
</comment>
<dbReference type="InterPro" id="IPR052053">
    <property type="entry name" value="IM_YidH-like"/>
</dbReference>
<sequence>MPQTEPLNLLRASSPLERDDPRTSLMLASARSLSPFPSIPITLASAFSRRPTNVSVEGILENTQGEEIEEFPPNSRQTWFPKSHIIRVDLSEPRDVLQSERTFLGFIRFALSLYFTAIGLILGFRLKSDSDGDLGAKNTFSLFNKVVSFMLVFLAFSTLAMAAVNYFRTVRRYSQRKIRTHGTNNTVLVVCVTAVVVTLAGLNVSLIVERYLQES</sequence>
<feature type="domain" description="DUF202" evidence="7">
    <location>
        <begin position="94"/>
        <end position="172"/>
    </location>
</feature>
<evidence type="ECO:0000256" key="4">
    <source>
        <dbReference type="ARBA" id="ARBA00022989"/>
    </source>
</evidence>
<dbReference type="GO" id="GO:0005886">
    <property type="term" value="C:plasma membrane"/>
    <property type="evidence" value="ECO:0007669"/>
    <property type="project" value="UniProtKB-SubCell"/>
</dbReference>
<evidence type="ECO:0000259" key="7">
    <source>
        <dbReference type="Pfam" id="PF02656"/>
    </source>
</evidence>
<dbReference type="Pfam" id="PF02656">
    <property type="entry name" value="DUF202"/>
    <property type="match status" value="1"/>
</dbReference>
<dbReference type="EMBL" id="CP034459">
    <property type="protein sequence ID" value="QBM89364.1"/>
    <property type="molecule type" value="Genomic_DNA"/>
</dbReference>
<dbReference type="Proteomes" id="UP000292447">
    <property type="component" value="Chromosome IV"/>
</dbReference>
<dbReference type="AlphaFoldDB" id="A0A4P6XTZ9"/>